<evidence type="ECO:0000256" key="5">
    <source>
        <dbReference type="SAM" id="Phobius"/>
    </source>
</evidence>
<dbReference type="PANTHER" id="PTHR46641">
    <property type="entry name" value="FMRFAMIDE RECEPTOR-RELATED"/>
    <property type="match status" value="1"/>
</dbReference>
<dbReference type="Gene3D" id="1.20.1070.10">
    <property type="entry name" value="Rhodopsin 7-helix transmembrane proteins"/>
    <property type="match status" value="1"/>
</dbReference>
<comment type="subcellular location">
    <subcellularLocation>
        <location evidence="1">Membrane</location>
    </subcellularLocation>
</comment>
<keyword evidence="3 5" id="KW-1133">Transmembrane helix</keyword>
<dbReference type="Pfam" id="PF00001">
    <property type="entry name" value="7tm_1"/>
    <property type="match status" value="1"/>
</dbReference>
<keyword evidence="4 5" id="KW-0472">Membrane</keyword>
<feature type="transmembrane region" description="Helical" evidence="5">
    <location>
        <begin position="227"/>
        <end position="246"/>
    </location>
</feature>
<name>A0AAD9JAD8_9ANNE</name>
<protein>
    <recommendedName>
        <fullName evidence="6">G-protein coupled receptors family 1 profile domain-containing protein</fullName>
    </recommendedName>
</protein>
<dbReference type="PROSITE" id="PS50262">
    <property type="entry name" value="G_PROTEIN_RECEP_F1_2"/>
    <property type="match status" value="1"/>
</dbReference>
<gene>
    <name evidence="7" type="ORF">LSH36_465g00002</name>
</gene>
<keyword evidence="2 5" id="KW-0812">Transmembrane</keyword>
<feature type="transmembrane region" description="Helical" evidence="5">
    <location>
        <begin position="45"/>
        <end position="66"/>
    </location>
</feature>
<sequence length="396" mass="44562">MLPGLSLRGLLDSLNWSRPNATTMVPNGGENSIEMLAELEQFKQYFIPVLVVLGLIGNVASTMALLQRNLKKRPSAHFLAAKCISDTVFLLCLLLLWLQTLGVVLHGSGIWCHFLSMATQASNFQSTWFVVGMAVDRYLVICWPTWTHAHCCSGNKSVADLRHQHTTTVTWARIAVLIVSFVALAVYLNLSLTVGVVTIGGQPTCVPLFHFLKALQVLGYLDMLTNVLLPYTTVIVLISFTTHRVVRFRVSRKRVISRIASSKKTRCHYPKTELRQTKTIVIVCCTQLLCIVPTQVLRIYHTFRNAFGPNIGIQLEQIFLQHVFQLIYFLSFSLNFLLLVASDKVFRKVLHLTYVSLSTKMKLLCRRKNETFPVGAMAFALEFSATLVRMNESALL</sequence>
<dbReference type="Proteomes" id="UP001208570">
    <property type="component" value="Unassembled WGS sequence"/>
</dbReference>
<organism evidence="7 8">
    <name type="scientific">Paralvinella palmiformis</name>
    <dbReference type="NCBI Taxonomy" id="53620"/>
    <lineage>
        <taxon>Eukaryota</taxon>
        <taxon>Metazoa</taxon>
        <taxon>Spiralia</taxon>
        <taxon>Lophotrochozoa</taxon>
        <taxon>Annelida</taxon>
        <taxon>Polychaeta</taxon>
        <taxon>Sedentaria</taxon>
        <taxon>Canalipalpata</taxon>
        <taxon>Terebellida</taxon>
        <taxon>Terebelliformia</taxon>
        <taxon>Alvinellidae</taxon>
        <taxon>Paralvinella</taxon>
    </lineage>
</organism>
<evidence type="ECO:0000313" key="8">
    <source>
        <dbReference type="Proteomes" id="UP001208570"/>
    </source>
</evidence>
<accession>A0AAD9JAD8</accession>
<feature type="transmembrane region" description="Helical" evidence="5">
    <location>
        <begin position="171"/>
        <end position="192"/>
    </location>
</feature>
<evidence type="ECO:0000256" key="1">
    <source>
        <dbReference type="ARBA" id="ARBA00004370"/>
    </source>
</evidence>
<dbReference type="InterPro" id="IPR052954">
    <property type="entry name" value="GPCR-Ligand_Int"/>
</dbReference>
<evidence type="ECO:0000256" key="3">
    <source>
        <dbReference type="ARBA" id="ARBA00022989"/>
    </source>
</evidence>
<dbReference type="GO" id="GO:0004930">
    <property type="term" value="F:G protein-coupled receptor activity"/>
    <property type="evidence" value="ECO:0007669"/>
    <property type="project" value="InterPro"/>
</dbReference>
<dbReference type="InterPro" id="IPR017452">
    <property type="entry name" value="GPCR_Rhodpsn_7TM"/>
</dbReference>
<comment type="caution">
    <text evidence="7">The sequence shown here is derived from an EMBL/GenBank/DDBJ whole genome shotgun (WGS) entry which is preliminary data.</text>
</comment>
<feature type="transmembrane region" description="Helical" evidence="5">
    <location>
        <begin position="320"/>
        <end position="341"/>
    </location>
</feature>
<evidence type="ECO:0000256" key="2">
    <source>
        <dbReference type="ARBA" id="ARBA00022692"/>
    </source>
</evidence>
<feature type="domain" description="G-protein coupled receptors family 1 profile" evidence="6">
    <location>
        <begin position="57"/>
        <end position="339"/>
    </location>
</feature>
<dbReference type="GO" id="GO:0016020">
    <property type="term" value="C:membrane"/>
    <property type="evidence" value="ECO:0007669"/>
    <property type="project" value="UniProtKB-SubCell"/>
</dbReference>
<reference evidence="7" key="1">
    <citation type="journal article" date="2023" name="Mol. Biol. Evol.">
        <title>Third-Generation Sequencing Reveals the Adaptive Role of the Epigenome in Three Deep-Sea Polychaetes.</title>
        <authorList>
            <person name="Perez M."/>
            <person name="Aroh O."/>
            <person name="Sun Y."/>
            <person name="Lan Y."/>
            <person name="Juniper S.K."/>
            <person name="Young C.R."/>
            <person name="Angers B."/>
            <person name="Qian P.Y."/>
        </authorList>
    </citation>
    <scope>NUCLEOTIDE SEQUENCE</scope>
    <source>
        <strain evidence="7">P08H-3</strain>
    </source>
</reference>
<evidence type="ECO:0000256" key="4">
    <source>
        <dbReference type="ARBA" id="ARBA00023136"/>
    </source>
</evidence>
<evidence type="ECO:0000259" key="6">
    <source>
        <dbReference type="PROSITE" id="PS50262"/>
    </source>
</evidence>
<dbReference type="SUPFAM" id="SSF81321">
    <property type="entry name" value="Family A G protein-coupled receptor-like"/>
    <property type="match status" value="1"/>
</dbReference>
<dbReference type="InterPro" id="IPR000276">
    <property type="entry name" value="GPCR_Rhodpsn"/>
</dbReference>
<feature type="transmembrane region" description="Helical" evidence="5">
    <location>
        <begin position="280"/>
        <end position="300"/>
    </location>
</feature>
<dbReference type="PRINTS" id="PR00237">
    <property type="entry name" value="GPCRRHODOPSN"/>
</dbReference>
<feature type="transmembrane region" description="Helical" evidence="5">
    <location>
        <begin position="78"/>
        <end position="98"/>
    </location>
</feature>
<evidence type="ECO:0000313" key="7">
    <source>
        <dbReference type="EMBL" id="KAK2149132.1"/>
    </source>
</evidence>
<proteinExistence type="predicted"/>
<dbReference type="PANTHER" id="PTHR46641:SF25">
    <property type="entry name" value="CNMAMIDE RECEPTOR-RELATED"/>
    <property type="match status" value="1"/>
</dbReference>
<keyword evidence="8" id="KW-1185">Reference proteome</keyword>
<dbReference type="EMBL" id="JAODUP010000465">
    <property type="protein sequence ID" value="KAK2149132.1"/>
    <property type="molecule type" value="Genomic_DNA"/>
</dbReference>
<dbReference type="AlphaFoldDB" id="A0AAD9JAD8"/>